<dbReference type="Gene3D" id="3.40.50.300">
    <property type="entry name" value="P-loop containing nucleotide triphosphate hydrolases"/>
    <property type="match status" value="1"/>
</dbReference>
<keyword evidence="2" id="KW-1185">Reference proteome</keyword>
<dbReference type="AlphaFoldDB" id="A0A7U7IAY5"/>
<gene>
    <name evidence="1" type="ORF">PSEWESI4_04245</name>
</gene>
<dbReference type="EMBL" id="CAJFCI010000080">
    <property type="protein sequence ID" value="CAD5109929.1"/>
    <property type="molecule type" value="Genomic_DNA"/>
</dbReference>
<dbReference type="SUPFAM" id="SSF52540">
    <property type="entry name" value="P-loop containing nucleoside triphosphate hydrolases"/>
    <property type="match status" value="1"/>
</dbReference>
<accession>A0A7U7IAY5</accession>
<dbReference type="PANTHER" id="PTHR35894">
    <property type="entry name" value="GENERAL SECRETION PATHWAY PROTEIN A-RELATED"/>
    <property type="match status" value="1"/>
</dbReference>
<dbReference type="InterPro" id="IPR027417">
    <property type="entry name" value="P-loop_NTPase"/>
</dbReference>
<organism evidence="1 2">
    <name type="scientific">Zestomonas carbonaria</name>
    <dbReference type="NCBI Taxonomy" id="2762745"/>
    <lineage>
        <taxon>Bacteria</taxon>
        <taxon>Pseudomonadati</taxon>
        <taxon>Pseudomonadota</taxon>
        <taxon>Gammaproteobacteria</taxon>
        <taxon>Pseudomonadales</taxon>
        <taxon>Pseudomonadaceae</taxon>
        <taxon>Zestomonas</taxon>
    </lineage>
</organism>
<dbReference type="Proteomes" id="UP000583387">
    <property type="component" value="Unassembled WGS sequence"/>
</dbReference>
<dbReference type="RefSeq" id="WP_187673233.1">
    <property type="nucleotide sequence ID" value="NZ_CAJFCI010000080.1"/>
</dbReference>
<evidence type="ECO:0000313" key="1">
    <source>
        <dbReference type="EMBL" id="CAD5109929.1"/>
    </source>
</evidence>
<dbReference type="InterPro" id="IPR052026">
    <property type="entry name" value="ExeA_AAA_ATPase_DNA-bind"/>
</dbReference>
<evidence type="ECO:0000313" key="2">
    <source>
        <dbReference type="Proteomes" id="UP000583387"/>
    </source>
</evidence>
<dbReference type="PANTHER" id="PTHR35894:SF1">
    <property type="entry name" value="PHOSPHORIBULOKINASE _ URIDINE KINASE FAMILY"/>
    <property type="match status" value="1"/>
</dbReference>
<comment type="caution">
    <text evidence="1">The sequence shown here is derived from an EMBL/GenBank/DDBJ whole genome shotgun (WGS) entry which is preliminary data.</text>
</comment>
<sequence>MTMGPADYYEKANLKDNPFRSTPNFAADPRAKIWVGYEKQKKQLDKYLKRSLSDQVGNANFLMLYGNYGTGKSHALLWAQNRILHDEKNLFDSVCYFIPTLQKGKGKLTFAGAFLDDIIAKSDLIANVKAYQNFLIECISLYRTAHSLGHDVDAEKIIEKLIHPVELNNFAKDIYHCQKEEDFLKLVAPKTLTDYQAMIIFTRLVNLFVHEMEISESNLRRFKKGAYLFIDELDDLERSSVKEAREVNDILRHIYDNCPSCFCMVIALSAEISQVSILFFDYILSRIHRQIELVVLDKDDTVAFVREILNSNRANPNGETGFFPFDEAAIETIASQLTEITPRKIVTTMQQVIEEVRLAGHNPADGPVSVEFLDENEILEEVLGEGGVA</sequence>
<name>A0A7U7IAY5_9GAMM</name>
<proteinExistence type="predicted"/>
<reference evidence="1 2" key="1">
    <citation type="submission" date="2020-08" db="EMBL/GenBank/DDBJ databases">
        <authorList>
            <person name="Criscuolo A."/>
        </authorList>
    </citation>
    <scope>NUCLEOTIDE SEQUENCE [LARGE SCALE GENOMIC DNA]</scope>
    <source>
        <strain evidence="1">CIP111764</strain>
    </source>
</reference>
<protein>
    <submittedName>
        <fullName evidence="1">Uncharacterized protein</fullName>
    </submittedName>
</protein>